<evidence type="ECO:0000313" key="2">
    <source>
        <dbReference type="Proteomes" id="UP000593560"/>
    </source>
</evidence>
<name>A0A7J9I3Y5_9ROSI</name>
<evidence type="ECO:0000313" key="1">
    <source>
        <dbReference type="EMBL" id="MBA0816324.1"/>
    </source>
</evidence>
<dbReference type="Proteomes" id="UP000593560">
    <property type="component" value="Unassembled WGS sequence"/>
</dbReference>
<keyword evidence="2" id="KW-1185">Reference proteome</keyword>
<reference evidence="1 2" key="1">
    <citation type="journal article" date="2019" name="Genome Biol. Evol.">
        <title>Insights into the evolution of the New World diploid cottons (Gossypium, subgenus Houzingenia) based on genome sequencing.</title>
        <authorList>
            <person name="Grover C.E."/>
            <person name="Arick M.A. 2nd"/>
            <person name="Thrash A."/>
            <person name="Conover J.L."/>
            <person name="Sanders W.S."/>
            <person name="Peterson D.G."/>
            <person name="Frelichowski J.E."/>
            <person name="Scheffler J.A."/>
            <person name="Scheffler B.E."/>
            <person name="Wendel J.F."/>
        </authorList>
    </citation>
    <scope>NUCLEOTIDE SEQUENCE [LARGE SCALE GENOMIC DNA]</scope>
    <source>
        <strain evidence="1">0</strain>
        <tissue evidence="1">Leaf</tissue>
    </source>
</reference>
<dbReference type="EMBL" id="JABFAD010000013">
    <property type="protein sequence ID" value="MBA0816324.1"/>
    <property type="molecule type" value="Genomic_DNA"/>
</dbReference>
<dbReference type="AlphaFoldDB" id="A0A7J9I3Y5"/>
<dbReference type="OrthoDB" id="995910at2759"/>
<gene>
    <name evidence="1" type="ORF">Gohar_001002</name>
</gene>
<protein>
    <submittedName>
        <fullName evidence="1">Uncharacterized protein</fullName>
    </submittedName>
</protein>
<sequence length="83" mass="9757">MQRLRLGSMRLNSSKALKLVESSREILLELQGKTFIQERVFKPSMILCEDIWPLVQYHSKDSAVVLVVQEFYASFRDQEPRRS</sequence>
<proteinExistence type="predicted"/>
<organism evidence="1 2">
    <name type="scientific">Gossypium harknessii</name>
    <dbReference type="NCBI Taxonomy" id="34285"/>
    <lineage>
        <taxon>Eukaryota</taxon>
        <taxon>Viridiplantae</taxon>
        <taxon>Streptophyta</taxon>
        <taxon>Embryophyta</taxon>
        <taxon>Tracheophyta</taxon>
        <taxon>Spermatophyta</taxon>
        <taxon>Magnoliopsida</taxon>
        <taxon>eudicotyledons</taxon>
        <taxon>Gunneridae</taxon>
        <taxon>Pentapetalae</taxon>
        <taxon>rosids</taxon>
        <taxon>malvids</taxon>
        <taxon>Malvales</taxon>
        <taxon>Malvaceae</taxon>
        <taxon>Malvoideae</taxon>
        <taxon>Gossypium</taxon>
    </lineage>
</organism>
<comment type="caution">
    <text evidence="1">The sequence shown here is derived from an EMBL/GenBank/DDBJ whole genome shotgun (WGS) entry which is preliminary data.</text>
</comment>
<accession>A0A7J9I3Y5</accession>